<reference evidence="1" key="1">
    <citation type="submission" date="2013-03" db="EMBL/GenBank/DDBJ databases">
        <authorList>
            <person name="Aslett M."/>
        </authorList>
    </citation>
    <scope>NUCLEOTIDE SEQUENCE [LARGE SCALE GENOMIC DNA]</scope>
    <source>
        <strain evidence="1">ISE/inbred ISE</strain>
    </source>
</reference>
<evidence type="ECO:0000313" key="1">
    <source>
        <dbReference type="EMBL" id="CDL94322.1"/>
    </source>
</evidence>
<protein>
    <submittedName>
        <fullName evidence="1">Uncharacterized protein</fullName>
    </submittedName>
</protein>
<accession>W6NQ32</accession>
<name>W6NQ32_HAECO</name>
<gene>
    <name evidence="1" type="ORF">HCOI_00832300</name>
</gene>
<proteinExistence type="predicted"/>
<dbReference type="AlphaFoldDB" id="W6NQ32"/>
<sequence length="130" mass="14493">MTISGKGSKEGDLIGERLTVSLNVLSEQCQALEDTGTMTTIVPAELLAKEQDKCVDVDTLRMIPKAKLMPVNDASHRAMKFIIVVEEFHPPLRCVIGWHIELEDGCTRELAFHISPTKEFEGDCGNEFFE</sequence>
<reference evidence="1" key="2">
    <citation type="submission" date="2013-05" db="EMBL/GenBank/DDBJ databases">
        <title>The genome and transcriptome of Haemonchus contortus: a key model parasite for drug and vaccine discovery.</title>
        <authorList>
            <person name="Laing R."/>
            <person name="Kikuchi T."/>
            <person name="Martinelli A."/>
            <person name="Tsai I.J."/>
            <person name="Beech R.N."/>
            <person name="Redman E."/>
            <person name="Holroyd N."/>
            <person name="Bartley D.J."/>
            <person name="Beasley H."/>
            <person name="Britton C."/>
            <person name="Curran D."/>
            <person name="Devaney E."/>
            <person name="Gilabert A."/>
            <person name="Jackson F."/>
            <person name="Hunt M."/>
            <person name="Johnston S."/>
            <person name="Kryukov I."/>
            <person name="Li K."/>
            <person name="Morrison A.A."/>
            <person name="Reid A.J."/>
            <person name="Sargison N."/>
            <person name="Saunders G."/>
            <person name="Wasmuth J.D."/>
            <person name="Wolstenholme A."/>
            <person name="Berriman M."/>
            <person name="Gilleard J.S."/>
            <person name="Cotton J.A."/>
        </authorList>
    </citation>
    <scope>NUCLEOTIDE SEQUENCE [LARGE SCALE GENOMIC DNA]</scope>
    <source>
        <strain evidence="1">ISE/inbred ISE</strain>
    </source>
</reference>
<organism evidence="1">
    <name type="scientific">Haemonchus contortus</name>
    <name type="common">Barber pole worm</name>
    <dbReference type="NCBI Taxonomy" id="6289"/>
    <lineage>
        <taxon>Eukaryota</taxon>
        <taxon>Metazoa</taxon>
        <taxon>Ecdysozoa</taxon>
        <taxon>Nematoda</taxon>
        <taxon>Chromadorea</taxon>
        <taxon>Rhabditida</taxon>
        <taxon>Rhabditina</taxon>
        <taxon>Rhabditomorpha</taxon>
        <taxon>Strongyloidea</taxon>
        <taxon>Trichostrongylidae</taxon>
        <taxon>Haemonchus</taxon>
    </lineage>
</organism>
<comment type="caution">
    <text evidence="1">The sequence shown here is derived from an EMBL/GenBank/DDBJ whole genome shotgun (WGS) entry which is preliminary data.</text>
</comment>
<dbReference type="EMBL" id="CAVP010058272">
    <property type="protein sequence ID" value="CDL94322.1"/>
    <property type="molecule type" value="Genomic_DNA"/>
</dbReference>